<evidence type="ECO:0000256" key="3">
    <source>
        <dbReference type="RuleBase" id="RU000363"/>
    </source>
</evidence>
<keyword evidence="6" id="KW-1185">Reference proteome</keyword>
<dbReference type="GO" id="GO:0016491">
    <property type="term" value="F:oxidoreductase activity"/>
    <property type="evidence" value="ECO:0007669"/>
    <property type="project" value="UniProtKB-KW"/>
</dbReference>
<dbReference type="InterPro" id="IPR057326">
    <property type="entry name" value="KR_dom"/>
</dbReference>
<dbReference type="NCBIfam" id="NF005495">
    <property type="entry name" value="PRK07109.1"/>
    <property type="match status" value="1"/>
</dbReference>
<evidence type="ECO:0000256" key="1">
    <source>
        <dbReference type="ARBA" id="ARBA00006484"/>
    </source>
</evidence>
<dbReference type="EMBL" id="LDTB01000010">
    <property type="protein sequence ID" value="KTT74617.1"/>
    <property type="molecule type" value="Genomic_DNA"/>
</dbReference>
<dbReference type="OrthoDB" id="9781689at2"/>
<dbReference type="RefSeq" id="WP_058754746.1">
    <property type="nucleotide sequence ID" value="NZ_LDTB01000010.1"/>
</dbReference>
<dbReference type="Gene3D" id="3.40.50.720">
    <property type="entry name" value="NAD(P)-binding Rossmann-like Domain"/>
    <property type="match status" value="1"/>
</dbReference>
<dbReference type="Pfam" id="PF00106">
    <property type="entry name" value="adh_short"/>
    <property type="match status" value="1"/>
</dbReference>
<feature type="domain" description="Ketoreductase" evidence="4">
    <location>
        <begin position="11"/>
        <end position="196"/>
    </location>
</feature>
<proteinExistence type="inferred from homology"/>
<dbReference type="PANTHER" id="PTHR44196:SF1">
    <property type="entry name" value="DEHYDROGENASE_REDUCTASE SDR FAMILY MEMBER 7B"/>
    <property type="match status" value="1"/>
</dbReference>
<comment type="similarity">
    <text evidence="1 3">Belongs to the short-chain dehydrogenases/reductases (SDR) family.</text>
</comment>
<dbReference type="SMART" id="SM00822">
    <property type="entry name" value="PKS_KR"/>
    <property type="match status" value="1"/>
</dbReference>
<evidence type="ECO:0000256" key="2">
    <source>
        <dbReference type="ARBA" id="ARBA00023002"/>
    </source>
</evidence>
<dbReference type="PATRIC" id="fig|869719.3.peg.237"/>
<sequence length="335" mass="35796">MTPMLKPLAEQVILITGASSGIGLATARMAARRGARVMLVARDGETLARIAREIEATGGKADFATADVGDLRDVQRAATKTVERFGRIDTWVNNAGVAIYAKLVDTPMDEHERLIRTNYLGTVHGCLTAVEHLQREGGALITIGSIVSDIATPGMGAYAASKHAVKGYVDSLRIEIQGDRLPISVTLIKPSGIDTPVGEHAANHLEGEALIPPPVYAPDLVAEAILDAAQHRRRDVTVGGTGRAQVLAAQHFPGLLDRLGHRLLPWLHDPAQPRTARDNLAAPFGDGREHSRLQHGRSVSLYESAGRHRFVTATAIGSGLGLAALAFMQRRGKEI</sequence>
<dbReference type="InterPro" id="IPR002347">
    <property type="entry name" value="SDR_fam"/>
</dbReference>
<name>A0A147I704_9SPHN</name>
<keyword evidence="2" id="KW-0560">Oxidoreductase</keyword>
<dbReference type="GO" id="GO:0016020">
    <property type="term" value="C:membrane"/>
    <property type="evidence" value="ECO:0007669"/>
    <property type="project" value="TreeGrafter"/>
</dbReference>
<dbReference type="PANTHER" id="PTHR44196">
    <property type="entry name" value="DEHYDROGENASE/REDUCTASE SDR FAMILY MEMBER 7B"/>
    <property type="match status" value="1"/>
</dbReference>
<dbReference type="SUPFAM" id="SSF51735">
    <property type="entry name" value="NAD(P)-binding Rossmann-fold domains"/>
    <property type="match status" value="1"/>
</dbReference>
<evidence type="ECO:0000259" key="4">
    <source>
        <dbReference type="SMART" id="SM00822"/>
    </source>
</evidence>
<dbReference type="PRINTS" id="PR00080">
    <property type="entry name" value="SDRFAMILY"/>
</dbReference>
<dbReference type="AlphaFoldDB" id="A0A147I704"/>
<comment type="caution">
    <text evidence="5">The sequence shown here is derived from an EMBL/GenBank/DDBJ whole genome shotgun (WGS) entry which is preliminary data.</text>
</comment>
<reference evidence="5 6" key="1">
    <citation type="journal article" date="2016" name="Front. Microbiol.">
        <title>Genomic Resource of Rice Seed Associated Bacteria.</title>
        <authorList>
            <person name="Midha S."/>
            <person name="Bansal K."/>
            <person name="Sharma S."/>
            <person name="Kumar N."/>
            <person name="Patil P.P."/>
            <person name="Chaudhry V."/>
            <person name="Patil P.B."/>
        </authorList>
    </citation>
    <scope>NUCLEOTIDE SEQUENCE [LARGE SCALE GENOMIC DNA]</scope>
    <source>
        <strain evidence="5 6">NS334</strain>
    </source>
</reference>
<organism evidence="5 6">
    <name type="scientific">Sphingomonas endophytica</name>
    <dbReference type="NCBI Taxonomy" id="869719"/>
    <lineage>
        <taxon>Bacteria</taxon>
        <taxon>Pseudomonadati</taxon>
        <taxon>Pseudomonadota</taxon>
        <taxon>Alphaproteobacteria</taxon>
        <taxon>Sphingomonadales</taxon>
        <taxon>Sphingomonadaceae</taxon>
        <taxon>Sphingomonas</taxon>
    </lineage>
</organism>
<gene>
    <name evidence="5" type="ORF">NS334_04295</name>
</gene>
<dbReference type="Proteomes" id="UP000074310">
    <property type="component" value="Unassembled WGS sequence"/>
</dbReference>
<accession>A0A147I704</accession>
<evidence type="ECO:0000313" key="5">
    <source>
        <dbReference type="EMBL" id="KTT74617.1"/>
    </source>
</evidence>
<dbReference type="InterPro" id="IPR020904">
    <property type="entry name" value="Sc_DH/Rdtase_CS"/>
</dbReference>
<dbReference type="PRINTS" id="PR00081">
    <property type="entry name" value="GDHRDH"/>
</dbReference>
<dbReference type="InterPro" id="IPR036291">
    <property type="entry name" value="NAD(P)-bd_dom_sf"/>
</dbReference>
<evidence type="ECO:0000313" key="6">
    <source>
        <dbReference type="Proteomes" id="UP000074310"/>
    </source>
</evidence>
<protein>
    <submittedName>
        <fullName evidence="5">Short-chain dehydrogenase</fullName>
    </submittedName>
</protein>
<dbReference type="PROSITE" id="PS00061">
    <property type="entry name" value="ADH_SHORT"/>
    <property type="match status" value="1"/>
</dbReference>